<organism evidence="2 3">
    <name type="scientific">Cystobacter fuscus</name>
    <dbReference type="NCBI Taxonomy" id="43"/>
    <lineage>
        <taxon>Bacteria</taxon>
        <taxon>Pseudomonadati</taxon>
        <taxon>Myxococcota</taxon>
        <taxon>Myxococcia</taxon>
        <taxon>Myxococcales</taxon>
        <taxon>Cystobacterineae</taxon>
        <taxon>Archangiaceae</taxon>
        <taxon>Cystobacter</taxon>
    </lineage>
</organism>
<evidence type="ECO:0000313" key="3">
    <source>
        <dbReference type="Proteomes" id="UP000217257"/>
    </source>
</evidence>
<sequence>MGTNGCYADANCTPADTTHSCCVKNHPEKPEACDGIEAVEGTAFRSSSTPQQVKTSSSKGPMIAVATVAATGTAAVLVNMSDAVQFEKLQAELDRVMEECVDLADRTIDSRRPKGEILDSVRCNEEVGKDANGKRVTRAMQLGNEKHKEASNCVEEKLSKLIKGQFRIEQRYRYDPLTGKLKLVSTEEEQHLIRQGRKHELRGTLKPDVVIHSGDPTQARLVYDFKFPCGNDKPPTWRVYEKGAYRDSTQGEQYNEAFGVPPGRVAPGKKGVIR</sequence>
<feature type="region of interest" description="Disordered" evidence="1">
    <location>
        <begin position="252"/>
        <end position="274"/>
    </location>
</feature>
<evidence type="ECO:0000313" key="2">
    <source>
        <dbReference type="EMBL" id="ATB36386.1"/>
    </source>
</evidence>
<proteinExistence type="predicted"/>
<dbReference type="AlphaFoldDB" id="A0A250IZN8"/>
<dbReference type="KEGG" id="cfus:CYFUS_001800"/>
<reference evidence="2 3" key="1">
    <citation type="submission" date="2017-06" db="EMBL/GenBank/DDBJ databases">
        <title>Sequencing and comparative analysis of myxobacterial genomes.</title>
        <authorList>
            <person name="Rupp O."/>
            <person name="Goesmann A."/>
            <person name="Sogaard-Andersen L."/>
        </authorList>
    </citation>
    <scope>NUCLEOTIDE SEQUENCE [LARGE SCALE GENOMIC DNA]</scope>
    <source>
        <strain evidence="2 3">DSM 52655</strain>
    </source>
</reference>
<name>A0A250IZN8_9BACT</name>
<evidence type="ECO:0000256" key="1">
    <source>
        <dbReference type="SAM" id="MobiDB-lite"/>
    </source>
</evidence>
<accession>A0A250IZN8</accession>
<gene>
    <name evidence="2" type="ORF">CYFUS_001800</name>
</gene>
<dbReference type="Proteomes" id="UP000217257">
    <property type="component" value="Chromosome"/>
</dbReference>
<protein>
    <submittedName>
        <fullName evidence="2">Uncharacterized protein</fullName>
    </submittedName>
</protein>
<dbReference type="EMBL" id="CP022098">
    <property type="protein sequence ID" value="ATB36386.1"/>
    <property type="molecule type" value="Genomic_DNA"/>
</dbReference>